<feature type="domain" description="HTH asnC-type" evidence="4">
    <location>
        <begin position="1"/>
        <end position="62"/>
    </location>
</feature>
<accession>A0A077MB71</accession>
<reference evidence="5 6" key="1">
    <citation type="journal article" date="2013" name="ISME J.">
        <title>A metabolic model for members of the genus Tetrasphaera involved in enhanced biological phosphorus removal.</title>
        <authorList>
            <person name="Kristiansen R."/>
            <person name="Nguyen H.T.T."/>
            <person name="Saunders A.M."/>
            <person name="Nielsen J.L."/>
            <person name="Wimmer R."/>
            <person name="Le V.Q."/>
            <person name="McIlroy S.J."/>
            <person name="Petrovski S."/>
            <person name="Seviour R.J."/>
            <person name="Calteau A."/>
            <person name="Nielsen K.L."/>
            <person name="Nielsen P.H."/>
        </authorList>
    </citation>
    <scope>NUCLEOTIDE SEQUENCE [LARGE SCALE GENOMIC DNA]</scope>
    <source>
        <strain evidence="5 6">Ben 74</strain>
    </source>
</reference>
<keyword evidence="1" id="KW-0805">Transcription regulation</keyword>
<dbReference type="GO" id="GO:0005829">
    <property type="term" value="C:cytosol"/>
    <property type="evidence" value="ECO:0007669"/>
    <property type="project" value="TreeGrafter"/>
</dbReference>
<name>A0A077MB71_9MICO</name>
<sequence>MEEVDRALVDLLRRDGRMSYTDLGKAVGLSTSAVHQRVRRLGERGVIRGYSAQVAHEALGMPLTAFVAITPFDQSAPDDIPDRLRGIGEIEACYSVAGEANYLLKARVAAPGDLEALLGRIRAAAGVSTHTTIVLSTPWE</sequence>
<dbReference type="STRING" id="1193518.BN13_30052"/>
<dbReference type="FunFam" id="1.10.10.10:FF:000083">
    <property type="entry name" value="AsnC family transcriptional regulator"/>
    <property type="match status" value="1"/>
</dbReference>
<evidence type="ECO:0000256" key="1">
    <source>
        <dbReference type="ARBA" id="ARBA00023015"/>
    </source>
</evidence>
<dbReference type="AlphaFoldDB" id="A0A077MB71"/>
<organism evidence="5 6">
    <name type="scientific">Nostocoides jenkinsii Ben 74</name>
    <dbReference type="NCBI Taxonomy" id="1193518"/>
    <lineage>
        <taxon>Bacteria</taxon>
        <taxon>Bacillati</taxon>
        <taxon>Actinomycetota</taxon>
        <taxon>Actinomycetes</taxon>
        <taxon>Micrococcales</taxon>
        <taxon>Intrasporangiaceae</taxon>
        <taxon>Nostocoides</taxon>
    </lineage>
</organism>
<gene>
    <name evidence="5" type="ORF">BN13_30052</name>
</gene>
<dbReference type="InterPro" id="IPR019885">
    <property type="entry name" value="Tscrpt_reg_HTH_AsnC-type_CS"/>
</dbReference>
<dbReference type="EMBL" id="CAJC01000139">
    <property type="protein sequence ID" value="CCI53100.1"/>
    <property type="molecule type" value="Genomic_DNA"/>
</dbReference>
<dbReference type="GO" id="GO:0043200">
    <property type="term" value="P:response to amino acid"/>
    <property type="evidence" value="ECO:0007669"/>
    <property type="project" value="TreeGrafter"/>
</dbReference>
<keyword evidence="6" id="KW-1185">Reference proteome</keyword>
<dbReference type="RefSeq" id="WP_048543650.1">
    <property type="nucleotide sequence ID" value="NZ_HF571038.1"/>
</dbReference>
<evidence type="ECO:0000313" key="6">
    <source>
        <dbReference type="Proteomes" id="UP000035720"/>
    </source>
</evidence>
<keyword evidence="3" id="KW-0804">Transcription</keyword>
<dbReference type="CDD" id="cd00090">
    <property type="entry name" value="HTH_ARSR"/>
    <property type="match status" value="1"/>
</dbReference>
<dbReference type="Gene3D" id="1.10.10.10">
    <property type="entry name" value="Winged helix-like DNA-binding domain superfamily/Winged helix DNA-binding domain"/>
    <property type="match status" value="1"/>
</dbReference>
<dbReference type="SUPFAM" id="SSF54909">
    <property type="entry name" value="Dimeric alpha+beta barrel"/>
    <property type="match status" value="1"/>
</dbReference>
<keyword evidence="2" id="KW-0238">DNA-binding</keyword>
<protein>
    <submittedName>
        <fullName evidence="5">AsnC-family transcriptional regulator</fullName>
    </submittedName>
</protein>
<dbReference type="Proteomes" id="UP000035720">
    <property type="component" value="Unassembled WGS sequence"/>
</dbReference>
<dbReference type="InterPro" id="IPR011008">
    <property type="entry name" value="Dimeric_a/b-barrel"/>
</dbReference>
<dbReference type="PANTHER" id="PTHR30154">
    <property type="entry name" value="LEUCINE-RESPONSIVE REGULATORY PROTEIN"/>
    <property type="match status" value="1"/>
</dbReference>
<dbReference type="SUPFAM" id="SSF46785">
    <property type="entry name" value="Winged helix' DNA-binding domain"/>
    <property type="match status" value="1"/>
</dbReference>
<proteinExistence type="predicted"/>
<evidence type="ECO:0000259" key="4">
    <source>
        <dbReference type="PROSITE" id="PS50956"/>
    </source>
</evidence>
<dbReference type="Pfam" id="PF01037">
    <property type="entry name" value="AsnC_trans_reg"/>
    <property type="match status" value="1"/>
</dbReference>
<dbReference type="InterPro" id="IPR019888">
    <property type="entry name" value="Tscrpt_reg_AsnC-like"/>
</dbReference>
<dbReference type="InterPro" id="IPR036390">
    <property type="entry name" value="WH_DNA-bd_sf"/>
</dbReference>
<dbReference type="PANTHER" id="PTHR30154:SF53">
    <property type="entry name" value="HTH-TYPE TRANSCRIPTIONAL REGULATOR LRPC"/>
    <property type="match status" value="1"/>
</dbReference>
<evidence type="ECO:0000256" key="3">
    <source>
        <dbReference type="ARBA" id="ARBA00023163"/>
    </source>
</evidence>
<dbReference type="Gene3D" id="3.30.70.920">
    <property type="match status" value="1"/>
</dbReference>
<dbReference type="InterPro" id="IPR019887">
    <property type="entry name" value="Tscrpt_reg_AsnC/Lrp_C"/>
</dbReference>
<dbReference type="PROSITE" id="PS50956">
    <property type="entry name" value="HTH_ASNC_2"/>
    <property type="match status" value="1"/>
</dbReference>
<dbReference type="SMART" id="SM00344">
    <property type="entry name" value="HTH_ASNC"/>
    <property type="match status" value="1"/>
</dbReference>
<comment type="caution">
    <text evidence="5">The sequence shown here is derived from an EMBL/GenBank/DDBJ whole genome shotgun (WGS) entry which is preliminary data.</text>
</comment>
<dbReference type="PROSITE" id="PS00519">
    <property type="entry name" value="HTH_ASNC_1"/>
    <property type="match status" value="1"/>
</dbReference>
<dbReference type="InterPro" id="IPR036388">
    <property type="entry name" value="WH-like_DNA-bd_sf"/>
</dbReference>
<dbReference type="PRINTS" id="PR00033">
    <property type="entry name" value="HTHASNC"/>
</dbReference>
<evidence type="ECO:0000256" key="2">
    <source>
        <dbReference type="ARBA" id="ARBA00023125"/>
    </source>
</evidence>
<dbReference type="GO" id="GO:0043565">
    <property type="term" value="F:sequence-specific DNA binding"/>
    <property type="evidence" value="ECO:0007669"/>
    <property type="project" value="InterPro"/>
</dbReference>
<evidence type="ECO:0000313" key="5">
    <source>
        <dbReference type="EMBL" id="CCI53100.1"/>
    </source>
</evidence>
<dbReference type="InterPro" id="IPR000485">
    <property type="entry name" value="AsnC-type_HTH_dom"/>
</dbReference>
<dbReference type="Pfam" id="PF13404">
    <property type="entry name" value="HTH_AsnC-type"/>
    <property type="match status" value="1"/>
</dbReference>
<dbReference type="InterPro" id="IPR011991">
    <property type="entry name" value="ArsR-like_HTH"/>
</dbReference>